<feature type="compositionally biased region" description="Basic and acidic residues" evidence="1">
    <location>
        <begin position="37"/>
        <end position="47"/>
    </location>
</feature>
<dbReference type="AlphaFoldDB" id="A0A3M0L0I0"/>
<name>A0A3M0L0I0_HIRRU</name>
<accession>A0A3M0L0I0</accession>
<comment type="caution">
    <text evidence="2">The sequence shown here is derived from an EMBL/GenBank/DDBJ whole genome shotgun (WGS) entry which is preliminary data.</text>
</comment>
<proteinExistence type="predicted"/>
<dbReference type="EMBL" id="QRBI01000096">
    <property type="protein sequence ID" value="RMC18501.1"/>
    <property type="molecule type" value="Genomic_DNA"/>
</dbReference>
<sequence length="70" mass="7470">MGMHCQDGLSDPGITAWEIPKVCTSSGAGPGSLSLESADKSNKDMLTDRYYSQSEGSPKLVGEREDPHTL</sequence>
<feature type="compositionally biased region" description="Basic and acidic residues" evidence="1">
    <location>
        <begin position="61"/>
        <end position="70"/>
    </location>
</feature>
<keyword evidence="3" id="KW-1185">Reference proteome</keyword>
<reference evidence="2 3" key="1">
    <citation type="submission" date="2018-07" db="EMBL/GenBank/DDBJ databases">
        <title>A high quality draft genome assembly of the barn swallow (H. rustica rustica).</title>
        <authorList>
            <person name="Formenti G."/>
            <person name="Chiara M."/>
            <person name="Poveda L."/>
            <person name="Francoijs K.-J."/>
            <person name="Bonisoli-Alquati A."/>
            <person name="Canova L."/>
            <person name="Gianfranceschi L."/>
            <person name="Horner D.S."/>
            <person name="Saino N."/>
        </authorList>
    </citation>
    <scope>NUCLEOTIDE SEQUENCE [LARGE SCALE GENOMIC DNA]</scope>
    <source>
        <strain evidence="2">Chelidonia</strain>
        <tissue evidence="2">Blood</tissue>
    </source>
</reference>
<evidence type="ECO:0000313" key="3">
    <source>
        <dbReference type="Proteomes" id="UP000269221"/>
    </source>
</evidence>
<feature type="region of interest" description="Disordered" evidence="1">
    <location>
        <begin position="26"/>
        <end position="70"/>
    </location>
</feature>
<dbReference type="Proteomes" id="UP000269221">
    <property type="component" value="Unassembled WGS sequence"/>
</dbReference>
<evidence type="ECO:0000256" key="1">
    <source>
        <dbReference type="SAM" id="MobiDB-lite"/>
    </source>
</evidence>
<evidence type="ECO:0000313" key="2">
    <source>
        <dbReference type="EMBL" id="RMC18501.1"/>
    </source>
</evidence>
<protein>
    <submittedName>
        <fullName evidence="2">Uncharacterized protein</fullName>
    </submittedName>
</protein>
<gene>
    <name evidence="2" type="ORF">DUI87_04390</name>
</gene>
<organism evidence="2 3">
    <name type="scientific">Hirundo rustica rustica</name>
    <dbReference type="NCBI Taxonomy" id="333673"/>
    <lineage>
        <taxon>Eukaryota</taxon>
        <taxon>Metazoa</taxon>
        <taxon>Chordata</taxon>
        <taxon>Craniata</taxon>
        <taxon>Vertebrata</taxon>
        <taxon>Euteleostomi</taxon>
        <taxon>Archelosauria</taxon>
        <taxon>Archosauria</taxon>
        <taxon>Dinosauria</taxon>
        <taxon>Saurischia</taxon>
        <taxon>Theropoda</taxon>
        <taxon>Coelurosauria</taxon>
        <taxon>Aves</taxon>
        <taxon>Neognathae</taxon>
        <taxon>Neoaves</taxon>
        <taxon>Telluraves</taxon>
        <taxon>Australaves</taxon>
        <taxon>Passeriformes</taxon>
        <taxon>Sylvioidea</taxon>
        <taxon>Hirundinidae</taxon>
        <taxon>Hirundo</taxon>
    </lineage>
</organism>